<reference evidence="1 2" key="1">
    <citation type="submission" date="2015-12" db="EMBL/GenBank/DDBJ databases">
        <title>Draft genome sequence of Moniliophthora roreri, the causal agent of frosty pod rot of cacao.</title>
        <authorList>
            <person name="Aime M.C."/>
            <person name="Diaz-Valderrama J.R."/>
            <person name="Kijpornyongpan T."/>
            <person name="Phillips-Mora W."/>
        </authorList>
    </citation>
    <scope>NUCLEOTIDE SEQUENCE [LARGE SCALE GENOMIC DNA]</scope>
    <source>
        <strain evidence="1 2">MCA 2952</strain>
    </source>
</reference>
<proteinExistence type="predicted"/>
<accession>A0A0W0FZU5</accession>
<gene>
    <name evidence="1" type="ORF">WG66_5678</name>
</gene>
<organism evidence="1 2">
    <name type="scientific">Moniliophthora roreri</name>
    <name type="common">Frosty pod rot fungus</name>
    <name type="synonym">Monilia roreri</name>
    <dbReference type="NCBI Taxonomy" id="221103"/>
    <lineage>
        <taxon>Eukaryota</taxon>
        <taxon>Fungi</taxon>
        <taxon>Dikarya</taxon>
        <taxon>Basidiomycota</taxon>
        <taxon>Agaricomycotina</taxon>
        <taxon>Agaricomycetes</taxon>
        <taxon>Agaricomycetidae</taxon>
        <taxon>Agaricales</taxon>
        <taxon>Marasmiineae</taxon>
        <taxon>Marasmiaceae</taxon>
        <taxon>Moniliophthora</taxon>
    </lineage>
</organism>
<protein>
    <submittedName>
        <fullName evidence="1">Uncharacterized protein</fullName>
    </submittedName>
</protein>
<evidence type="ECO:0000313" key="1">
    <source>
        <dbReference type="EMBL" id="KTB41752.1"/>
    </source>
</evidence>
<dbReference type="EMBL" id="LATX01001426">
    <property type="protein sequence ID" value="KTB41752.1"/>
    <property type="molecule type" value="Genomic_DNA"/>
</dbReference>
<dbReference type="eggNOG" id="ENOG502R8C8">
    <property type="taxonomic scope" value="Eukaryota"/>
</dbReference>
<evidence type="ECO:0000313" key="2">
    <source>
        <dbReference type="Proteomes" id="UP000054988"/>
    </source>
</evidence>
<name>A0A0W0FZU5_MONRR</name>
<dbReference type="AlphaFoldDB" id="A0A0W0FZU5"/>
<dbReference type="Proteomes" id="UP000054988">
    <property type="component" value="Unassembled WGS sequence"/>
</dbReference>
<sequence length="374" mass="41662">MSSSKISLSRDLPQALSYSDTVSLFNQESVAESFKEACQKLAQSHLKLLQTFESLSSQLSSLDLQHKAAPMTPTWKTIQKDFLEILRQHRLSAGLVSGRLKMFYGLILPRTIRNGDPKSIQDKIHVLQSYMNISSDHSALADKLVDTTLNATDKIYDFYVGLSKISCEREASGSALGALTWKLEQLKNVVKQLCASYSRNTSPDPSLLATIVLRISSTAVRRSNRRSSLTQRVALTGRDSESIGKLYDQLDGFTKLMISHFTDARNELAHAHYSIQISYRKTDALSTVQTAMSNLLSDNILTVPTGLGLFLVVWATLRMDCVDILTWLKDVKPRDPPSCIDTYTSNGSTLYSTLAAGLDTYVAVMDSYFMTFQR</sequence>
<comment type="caution">
    <text evidence="1">The sequence shown here is derived from an EMBL/GenBank/DDBJ whole genome shotgun (WGS) entry which is preliminary data.</text>
</comment>